<dbReference type="Proteomes" id="UP000814033">
    <property type="component" value="Unassembled WGS sequence"/>
</dbReference>
<protein>
    <submittedName>
        <fullName evidence="1">Uncharacterized protein</fullName>
    </submittedName>
</protein>
<organism evidence="1 2">
    <name type="scientific">Auriscalpium vulgare</name>
    <dbReference type="NCBI Taxonomy" id="40419"/>
    <lineage>
        <taxon>Eukaryota</taxon>
        <taxon>Fungi</taxon>
        <taxon>Dikarya</taxon>
        <taxon>Basidiomycota</taxon>
        <taxon>Agaricomycotina</taxon>
        <taxon>Agaricomycetes</taxon>
        <taxon>Russulales</taxon>
        <taxon>Auriscalpiaceae</taxon>
        <taxon>Auriscalpium</taxon>
    </lineage>
</organism>
<evidence type="ECO:0000313" key="2">
    <source>
        <dbReference type="Proteomes" id="UP000814033"/>
    </source>
</evidence>
<dbReference type="EMBL" id="MU276202">
    <property type="protein sequence ID" value="KAI0040361.1"/>
    <property type="molecule type" value="Genomic_DNA"/>
</dbReference>
<reference evidence="1" key="2">
    <citation type="journal article" date="2022" name="New Phytol.">
        <title>Evolutionary transition to the ectomycorrhizal habit in the genomes of a hyperdiverse lineage of mushroom-forming fungi.</title>
        <authorList>
            <person name="Looney B."/>
            <person name="Miyauchi S."/>
            <person name="Morin E."/>
            <person name="Drula E."/>
            <person name="Courty P.E."/>
            <person name="Kohler A."/>
            <person name="Kuo A."/>
            <person name="LaButti K."/>
            <person name="Pangilinan J."/>
            <person name="Lipzen A."/>
            <person name="Riley R."/>
            <person name="Andreopoulos W."/>
            <person name="He G."/>
            <person name="Johnson J."/>
            <person name="Nolan M."/>
            <person name="Tritt A."/>
            <person name="Barry K.W."/>
            <person name="Grigoriev I.V."/>
            <person name="Nagy L.G."/>
            <person name="Hibbett D."/>
            <person name="Henrissat B."/>
            <person name="Matheny P.B."/>
            <person name="Labbe J."/>
            <person name="Martin F.M."/>
        </authorList>
    </citation>
    <scope>NUCLEOTIDE SEQUENCE</scope>
    <source>
        <strain evidence="1">FP105234-sp</strain>
    </source>
</reference>
<accession>A0ACB8R8B3</accession>
<comment type="caution">
    <text evidence="1">The sequence shown here is derived from an EMBL/GenBank/DDBJ whole genome shotgun (WGS) entry which is preliminary data.</text>
</comment>
<keyword evidence="2" id="KW-1185">Reference proteome</keyword>
<name>A0ACB8R8B3_9AGAM</name>
<reference evidence="1" key="1">
    <citation type="submission" date="2021-02" db="EMBL/GenBank/DDBJ databases">
        <authorList>
            <consortium name="DOE Joint Genome Institute"/>
            <person name="Ahrendt S."/>
            <person name="Looney B.P."/>
            <person name="Miyauchi S."/>
            <person name="Morin E."/>
            <person name="Drula E."/>
            <person name="Courty P.E."/>
            <person name="Chicoki N."/>
            <person name="Fauchery L."/>
            <person name="Kohler A."/>
            <person name="Kuo A."/>
            <person name="Labutti K."/>
            <person name="Pangilinan J."/>
            <person name="Lipzen A."/>
            <person name="Riley R."/>
            <person name="Andreopoulos W."/>
            <person name="He G."/>
            <person name="Johnson J."/>
            <person name="Barry K.W."/>
            <person name="Grigoriev I.V."/>
            <person name="Nagy L."/>
            <person name="Hibbett D."/>
            <person name="Henrissat B."/>
            <person name="Matheny P.B."/>
            <person name="Labbe J."/>
            <person name="Martin F."/>
        </authorList>
    </citation>
    <scope>NUCLEOTIDE SEQUENCE</scope>
    <source>
        <strain evidence="1">FP105234-sp</strain>
    </source>
</reference>
<proteinExistence type="predicted"/>
<gene>
    <name evidence="1" type="ORF">FA95DRAFT_885503</name>
</gene>
<sequence>MTRDRDTAPVRAGGRSALSAGWLGGEWPRRVRGDRPSAYDLDMRGTTAILDCKSNSMIKHN</sequence>
<evidence type="ECO:0000313" key="1">
    <source>
        <dbReference type="EMBL" id="KAI0040361.1"/>
    </source>
</evidence>